<dbReference type="NCBIfam" id="TIGR01764">
    <property type="entry name" value="excise"/>
    <property type="match status" value="1"/>
</dbReference>
<protein>
    <submittedName>
        <fullName evidence="2">DNA binding domain-containing protein, excisionase family</fullName>
    </submittedName>
</protein>
<evidence type="ECO:0000313" key="3">
    <source>
        <dbReference type="Proteomes" id="UP000183982"/>
    </source>
</evidence>
<organism evidence="2 3">
    <name type="scientific">Shimia gijangensis</name>
    <dbReference type="NCBI Taxonomy" id="1470563"/>
    <lineage>
        <taxon>Bacteria</taxon>
        <taxon>Pseudomonadati</taxon>
        <taxon>Pseudomonadota</taxon>
        <taxon>Alphaproteobacteria</taxon>
        <taxon>Rhodobacterales</taxon>
        <taxon>Roseobacteraceae</taxon>
    </lineage>
</organism>
<dbReference type="STRING" id="1470563.SAMN05444000_1344"/>
<dbReference type="InterPro" id="IPR009061">
    <property type="entry name" value="DNA-bd_dom_put_sf"/>
</dbReference>
<dbReference type="OrthoDB" id="5459819at2"/>
<dbReference type="RefSeq" id="WP_073256720.1">
    <property type="nucleotide sequence ID" value="NZ_FQZQ01000034.1"/>
</dbReference>
<dbReference type="Gene3D" id="1.10.10.10">
    <property type="entry name" value="Winged helix-like DNA-binding domain superfamily/Winged helix DNA-binding domain"/>
    <property type="match status" value="1"/>
</dbReference>
<dbReference type="InterPro" id="IPR036388">
    <property type="entry name" value="WH-like_DNA-bd_sf"/>
</dbReference>
<dbReference type="SUPFAM" id="SSF46955">
    <property type="entry name" value="Putative DNA-binding domain"/>
    <property type="match status" value="1"/>
</dbReference>
<dbReference type="InterPro" id="IPR041657">
    <property type="entry name" value="HTH_17"/>
</dbReference>
<name>A0A1M6T106_9RHOB</name>
<evidence type="ECO:0000259" key="1">
    <source>
        <dbReference type="Pfam" id="PF12728"/>
    </source>
</evidence>
<gene>
    <name evidence="2" type="ORF">SAMN05444000_1344</name>
</gene>
<accession>A0A1M6T106</accession>
<sequence length="70" mass="7725">MPKLPFPQTATYLSVRQVTEVFAVCPKTVRRWIASGDLPATKLGRDWRIARADLKAFAAARSNTAASHVL</sequence>
<dbReference type="InterPro" id="IPR010093">
    <property type="entry name" value="SinI_DNA-bd"/>
</dbReference>
<proteinExistence type="predicted"/>
<dbReference type="Pfam" id="PF12728">
    <property type="entry name" value="HTH_17"/>
    <property type="match status" value="1"/>
</dbReference>
<dbReference type="AlphaFoldDB" id="A0A1M6T106"/>
<evidence type="ECO:0000313" key="2">
    <source>
        <dbReference type="EMBL" id="SHK50606.1"/>
    </source>
</evidence>
<reference evidence="3" key="1">
    <citation type="submission" date="2016-11" db="EMBL/GenBank/DDBJ databases">
        <authorList>
            <person name="Varghese N."/>
            <person name="Submissions S."/>
        </authorList>
    </citation>
    <scope>NUCLEOTIDE SEQUENCE [LARGE SCALE GENOMIC DNA]</scope>
    <source>
        <strain evidence="3">DSM 100564</strain>
    </source>
</reference>
<dbReference type="Proteomes" id="UP000183982">
    <property type="component" value="Unassembled WGS sequence"/>
</dbReference>
<keyword evidence="3" id="KW-1185">Reference proteome</keyword>
<dbReference type="EMBL" id="FQZQ01000034">
    <property type="protein sequence ID" value="SHK50606.1"/>
    <property type="molecule type" value="Genomic_DNA"/>
</dbReference>
<feature type="domain" description="Helix-turn-helix" evidence="1">
    <location>
        <begin position="12"/>
        <end position="61"/>
    </location>
</feature>
<dbReference type="GO" id="GO:0003677">
    <property type="term" value="F:DNA binding"/>
    <property type="evidence" value="ECO:0007669"/>
    <property type="project" value="InterPro"/>
</dbReference>